<evidence type="ECO:0000256" key="1">
    <source>
        <dbReference type="SAM" id="Phobius"/>
    </source>
</evidence>
<dbReference type="Gene3D" id="3.40.390.10">
    <property type="entry name" value="Collagenase (Catalytic Domain)"/>
    <property type="match status" value="1"/>
</dbReference>
<name>A0ABW1BH34_9ACTN</name>
<keyword evidence="1" id="KW-1133">Transmembrane helix</keyword>
<proteinExistence type="predicted"/>
<keyword evidence="3" id="KW-1185">Reference proteome</keyword>
<protein>
    <recommendedName>
        <fullName evidence="4">Peptidase M10 metallopeptidase domain-containing protein</fullName>
    </recommendedName>
</protein>
<comment type="caution">
    <text evidence="2">The sequence shown here is derived from an EMBL/GenBank/DDBJ whole genome shotgun (WGS) entry which is preliminary data.</text>
</comment>
<dbReference type="RefSeq" id="WP_272172607.1">
    <property type="nucleotide sequence ID" value="NZ_JAQOSL010000059.1"/>
</dbReference>
<evidence type="ECO:0008006" key="4">
    <source>
        <dbReference type="Google" id="ProtNLM"/>
    </source>
</evidence>
<dbReference type="InterPro" id="IPR024079">
    <property type="entry name" value="MetalloPept_cat_dom_sf"/>
</dbReference>
<dbReference type="SUPFAM" id="SSF55486">
    <property type="entry name" value="Metalloproteases ('zincins'), catalytic domain"/>
    <property type="match status" value="1"/>
</dbReference>
<reference evidence="3" key="1">
    <citation type="journal article" date="2019" name="Int. J. Syst. Evol. Microbiol.">
        <title>The Global Catalogue of Microorganisms (GCM) 10K type strain sequencing project: providing services to taxonomists for standard genome sequencing and annotation.</title>
        <authorList>
            <consortium name="The Broad Institute Genomics Platform"/>
            <consortium name="The Broad Institute Genome Sequencing Center for Infectious Disease"/>
            <person name="Wu L."/>
            <person name="Ma J."/>
        </authorList>
    </citation>
    <scope>NUCLEOTIDE SEQUENCE [LARGE SCALE GENOMIC DNA]</scope>
    <source>
        <strain evidence="3">JCM 9918</strain>
    </source>
</reference>
<organism evidence="2 3">
    <name type="scientific">Streptomyces heilongjiangensis</name>
    <dbReference type="NCBI Taxonomy" id="945052"/>
    <lineage>
        <taxon>Bacteria</taxon>
        <taxon>Bacillati</taxon>
        <taxon>Actinomycetota</taxon>
        <taxon>Actinomycetes</taxon>
        <taxon>Kitasatosporales</taxon>
        <taxon>Streptomycetaceae</taxon>
        <taxon>Streptomyces</taxon>
    </lineage>
</organism>
<sequence length="220" mass="23197">MSPASAKPPGSVQTHRRRAGIAVALSGITVVAAAAVTWAAATDNLVPTNNYTVGCLTGMSGGTVCRTDNADVTYYMDSGGSDKLEDIDKANVRVAIQEFHDKTDLKVSYDSSPSWSGDSETDIYYAEATVPGSDEGLTWCNDNSPGSFKCDQQYVRIEGGGHYSPGLSCHETGHAVGLLHGADASPRLPNQDSRLGCMKKTPGFADGLGTNNRDNINANY</sequence>
<keyword evidence="1" id="KW-0472">Membrane</keyword>
<accession>A0ABW1BH34</accession>
<evidence type="ECO:0000313" key="3">
    <source>
        <dbReference type="Proteomes" id="UP001596112"/>
    </source>
</evidence>
<evidence type="ECO:0000313" key="2">
    <source>
        <dbReference type="EMBL" id="MFC5812457.1"/>
    </source>
</evidence>
<dbReference type="EMBL" id="JBHSNZ010000035">
    <property type="protein sequence ID" value="MFC5812457.1"/>
    <property type="molecule type" value="Genomic_DNA"/>
</dbReference>
<feature type="transmembrane region" description="Helical" evidence="1">
    <location>
        <begin position="21"/>
        <end position="41"/>
    </location>
</feature>
<keyword evidence="1" id="KW-0812">Transmembrane</keyword>
<gene>
    <name evidence="2" type="ORF">ACFQGO_33935</name>
</gene>
<dbReference type="Proteomes" id="UP001596112">
    <property type="component" value="Unassembled WGS sequence"/>
</dbReference>